<dbReference type="GO" id="GO:0004527">
    <property type="term" value="F:exonuclease activity"/>
    <property type="evidence" value="ECO:0007669"/>
    <property type="project" value="UniProtKB-ARBA"/>
</dbReference>
<accession>M1UKT7</accession>
<dbReference type="EMBL" id="CP004354">
    <property type="protein sequence ID" value="AGG66594.1"/>
    <property type="molecule type" value="Genomic_DNA"/>
</dbReference>
<dbReference type="Pfam" id="PF00929">
    <property type="entry name" value="RNase_T"/>
    <property type="match status" value="1"/>
</dbReference>
<name>M1UKT7_9CORY</name>
<feature type="domain" description="Exonuclease" evidence="1">
    <location>
        <begin position="18"/>
        <end position="187"/>
    </location>
</feature>
<keyword evidence="3" id="KW-1185">Reference proteome</keyword>
<dbReference type="InterPro" id="IPR036397">
    <property type="entry name" value="RNaseH_sf"/>
</dbReference>
<reference evidence="2 3" key="1">
    <citation type="submission" date="2013-02" db="EMBL/GenBank/DDBJ databases">
        <title>The complete genome sequence of Corynebacterium callunae DSM 20147.</title>
        <authorList>
            <person name="Ruckert C."/>
            <person name="Albersmeier A."/>
            <person name="Kalinowski J."/>
        </authorList>
    </citation>
    <scope>NUCLEOTIDE SEQUENCE [LARGE SCALE GENOMIC DNA]</scope>
    <source>
        <strain evidence="2 3">DSM 20147</strain>
    </source>
</reference>
<sequence length="236" mass="25831">MNAPQGTPSTLPSFDPSNMLSFDLETTSAQPFEARIVTSALVSITKAGAQPIEMLADPGVEIPAGATAIHGITTEYAREHGRPHDEVLAETIKSIRGGWEQGQAVVIYNAPYDLTVLRSHESGFTVDGLVYDPFTIDKIKDPYRKGGRTLTDLCAHYEVQIGNAHEATADALAAARIAWKQVRIWPELATMSGEELMEFQAIGYYESQIGLRKYFEGKGRDDSTVNTSWPVQTQQG</sequence>
<dbReference type="NCBIfam" id="NF005927">
    <property type="entry name" value="PRK07942.1"/>
    <property type="match status" value="1"/>
</dbReference>
<dbReference type="InterPro" id="IPR012337">
    <property type="entry name" value="RNaseH-like_sf"/>
</dbReference>
<dbReference type="SUPFAM" id="SSF53098">
    <property type="entry name" value="Ribonuclease H-like"/>
    <property type="match status" value="1"/>
</dbReference>
<protein>
    <submittedName>
        <fullName evidence="2">DNA polymerase III subunit epsilon</fullName>
    </submittedName>
</protein>
<dbReference type="SMART" id="SM00479">
    <property type="entry name" value="EXOIII"/>
    <property type="match status" value="1"/>
</dbReference>
<organism evidence="2 3">
    <name type="scientific">Corynebacterium callunae DSM 20147</name>
    <dbReference type="NCBI Taxonomy" id="1121353"/>
    <lineage>
        <taxon>Bacteria</taxon>
        <taxon>Bacillati</taxon>
        <taxon>Actinomycetota</taxon>
        <taxon>Actinomycetes</taxon>
        <taxon>Mycobacteriales</taxon>
        <taxon>Corynebacteriaceae</taxon>
        <taxon>Corynebacterium</taxon>
    </lineage>
</organism>
<dbReference type="OrthoDB" id="9791657at2"/>
<dbReference type="CDD" id="cd06127">
    <property type="entry name" value="DEDDh"/>
    <property type="match status" value="1"/>
</dbReference>
<dbReference type="KEGG" id="ccn:H924_05750"/>
<dbReference type="Proteomes" id="UP000011760">
    <property type="component" value="Chromosome"/>
</dbReference>
<dbReference type="PATRIC" id="fig|1121353.3.peg.1176"/>
<dbReference type="GO" id="GO:0003676">
    <property type="term" value="F:nucleic acid binding"/>
    <property type="evidence" value="ECO:0007669"/>
    <property type="project" value="InterPro"/>
</dbReference>
<evidence type="ECO:0000313" key="3">
    <source>
        <dbReference type="Proteomes" id="UP000011760"/>
    </source>
</evidence>
<evidence type="ECO:0000259" key="1">
    <source>
        <dbReference type="SMART" id="SM00479"/>
    </source>
</evidence>
<proteinExistence type="predicted"/>
<dbReference type="Gene3D" id="3.30.420.10">
    <property type="entry name" value="Ribonuclease H-like superfamily/Ribonuclease H"/>
    <property type="match status" value="1"/>
</dbReference>
<gene>
    <name evidence="2" type="ORF">H924_05750</name>
</gene>
<dbReference type="InterPro" id="IPR013520">
    <property type="entry name" value="Ribonucl_H"/>
</dbReference>
<dbReference type="HOGENOM" id="CLU_047806_5_0_11"/>
<dbReference type="STRING" id="1121353.H924_05750"/>
<dbReference type="AlphaFoldDB" id="M1UKT7"/>
<dbReference type="RefSeq" id="WP_015651026.1">
    <property type="nucleotide sequence ID" value="NC_020506.1"/>
</dbReference>
<dbReference type="eggNOG" id="COG0847">
    <property type="taxonomic scope" value="Bacteria"/>
</dbReference>
<evidence type="ECO:0000313" key="2">
    <source>
        <dbReference type="EMBL" id="AGG66594.1"/>
    </source>
</evidence>